<comment type="caution">
    <text evidence="1">The sequence shown here is derived from an EMBL/GenBank/DDBJ whole genome shotgun (WGS) entry which is preliminary data.</text>
</comment>
<accession>A0AA39CQQ4</accession>
<name>A0AA39CQQ4_9EURO</name>
<protein>
    <submittedName>
        <fullName evidence="1">Uncharacterized protein</fullName>
    </submittedName>
</protein>
<dbReference type="AlphaFoldDB" id="A0AA39CQQ4"/>
<evidence type="ECO:0000313" key="2">
    <source>
        <dbReference type="Proteomes" id="UP001172673"/>
    </source>
</evidence>
<dbReference type="Proteomes" id="UP001172673">
    <property type="component" value="Unassembled WGS sequence"/>
</dbReference>
<reference evidence="1" key="1">
    <citation type="submission" date="2022-10" db="EMBL/GenBank/DDBJ databases">
        <title>Culturing micro-colonial fungi from biological soil crusts in the Mojave desert and describing Neophaeococcomyces mojavensis, and introducing the new genera and species Taxawa tesnikishii.</title>
        <authorList>
            <person name="Kurbessoian T."/>
            <person name="Stajich J.E."/>
        </authorList>
    </citation>
    <scope>NUCLEOTIDE SEQUENCE</scope>
    <source>
        <strain evidence="1">TK_41</strain>
    </source>
</reference>
<gene>
    <name evidence="1" type="ORF">H2200_000831</name>
</gene>
<keyword evidence="2" id="KW-1185">Reference proteome</keyword>
<dbReference type="EMBL" id="JAPDRK010000001">
    <property type="protein sequence ID" value="KAJ9617110.1"/>
    <property type="molecule type" value="Genomic_DNA"/>
</dbReference>
<organism evidence="1 2">
    <name type="scientific">Cladophialophora chaetospira</name>
    <dbReference type="NCBI Taxonomy" id="386627"/>
    <lineage>
        <taxon>Eukaryota</taxon>
        <taxon>Fungi</taxon>
        <taxon>Dikarya</taxon>
        <taxon>Ascomycota</taxon>
        <taxon>Pezizomycotina</taxon>
        <taxon>Eurotiomycetes</taxon>
        <taxon>Chaetothyriomycetidae</taxon>
        <taxon>Chaetothyriales</taxon>
        <taxon>Herpotrichiellaceae</taxon>
        <taxon>Cladophialophora</taxon>
    </lineage>
</organism>
<proteinExistence type="predicted"/>
<sequence length="299" mass="34101">MALEIDLDPGRSTTRSGDEVDAYQDDADFDRGPLWHALPDKLQEVPVAVRVGVDSTYTFGGVRSLDETSSPLPSHSPGITVNHPNKPFSEMERKEYYSMNCVFHPDTTRLSTNTGQWETNITKIFSLQGEMKIKYLVESGDFEQKGFFHGRSDPQDYLNQLLASRDAKRLVMVRSHGRFGQVDINTPDTCKSVDMKDGLDKIEKIVWGALIDQLTNEQAIDLSIFFIVPLRKKTTSLPAGTNRSGSTSREKKVAFPVTLRETCDLWRPQNKAQSILKRTMMRQYLYERQLRWMTDGRLE</sequence>
<evidence type="ECO:0000313" key="1">
    <source>
        <dbReference type="EMBL" id="KAJ9617110.1"/>
    </source>
</evidence>